<reference evidence="1 2" key="1">
    <citation type="submission" date="2018-08" db="EMBL/GenBank/DDBJ databases">
        <title>Genomic investigation of the strawberry pathogen Phytophthora fragariae indicates pathogenicity is determined by transcriptional variation in three key races.</title>
        <authorList>
            <person name="Adams T.M."/>
            <person name="Armitage A.D."/>
            <person name="Sobczyk M.K."/>
            <person name="Bates H.J."/>
            <person name="Dunwell J.M."/>
            <person name="Nellist C.F."/>
            <person name="Harrison R.J."/>
        </authorList>
    </citation>
    <scope>NUCLEOTIDE SEQUENCE [LARGE SCALE GENOMIC DNA]</scope>
    <source>
        <strain evidence="1 2">NOV-5</strain>
    </source>
</reference>
<name>A0A6A3QI16_9STRA</name>
<protein>
    <submittedName>
        <fullName evidence="1">Uncharacterized protein</fullName>
    </submittedName>
</protein>
<evidence type="ECO:0000313" key="1">
    <source>
        <dbReference type="EMBL" id="KAE9076926.1"/>
    </source>
</evidence>
<proteinExistence type="predicted"/>
<organism evidence="1 2">
    <name type="scientific">Phytophthora fragariae</name>
    <dbReference type="NCBI Taxonomy" id="53985"/>
    <lineage>
        <taxon>Eukaryota</taxon>
        <taxon>Sar</taxon>
        <taxon>Stramenopiles</taxon>
        <taxon>Oomycota</taxon>
        <taxon>Peronosporomycetes</taxon>
        <taxon>Peronosporales</taxon>
        <taxon>Peronosporaceae</taxon>
        <taxon>Phytophthora</taxon>
    </lineage>
</organism>
<sequence length="87" mass="9456">MRRSVGNWSWTRDLLHRAAATSVGIKSVGAGEPRWKVGFQHLGSLPDDIAVAVKAAVPMVQRFQSQAQAKVDDCALLEQETPDPLST</sequence>
<accession>A0A6A3QI16</accession>
<gene>
    <name evidence="1" type="ORF">PF006_g28029</name>
</gene>
<comment type="caution">
    <text evidence="1">The sequence shown here is derived from an EMBL/GenBank/DDBJ whole genome shotgun (WGS) entry which is preliminary data.</text>
</comment>
<dbReference type="AlphaFoldDB" id="A0A6A3QI16"/>
<dbReference type="Proteomes" id="UP000440732">
    <property type="component" value="Unassembled WGS sequence"/>
</dbReference>
<evidence type="ECO:0000313" key="2">
    <source>
        <dbReference type="Proteomes" id="UP000440732"/>
    </source>
</evidence>
<dbReference type="EMBL" id="QXGA01004030">
    <property type="protein sequence ID" value="KAE9076926.1"/>
    <property type="molecule type" value="Genomic_DNA"/>
</dbReference>